<name>A0AAN5IBW9_9BILA</name>
<feature type="region of interest" description="Disordered" evidence="1">
    <location>
        <begin position="61"/>
        <end position="94"/>
    </location>
</feature>
<dbReference type="EMBL" id="BTRK01000006">
    <property type="protein sequence ID" value="GMR58485.1"/>
    <property type="molecule type" value="Genomic_DNA"/>
</dbReference>
<dbReference type="Proteomes" id="UP001328107">
    <property type="component" value="Unassembled WGS sequence"/>
</dbReference>
<evidence type="ECO:0000256" key="1">
    <source>
        <dbReference type="SAM" id="MobiDB-lite"/>
    </source>
</evidence>
<gene>
    <name evidence="2" type="ORF">PMAYCL1PPCAC_28680</name>
</gene>
<dbReference type="AlphaFoldDB" id="A0AAN5IBW9"/>
<evidence type="ECO:0000313" key="3">
    <source>
        <dbReference type="Proteomes" id="UP001328107"/>
    </source>
</evidence>
<protein>
    <submittedName>
        <fullName evidence="2">Uncharacterized protein</fullName>
    </submittedName>
</protein>
<reference evidence="3" key="1">
    <citation type="submission" date="2022-10" db="EMBL/GenBank/DDBJ databases">
        <title>Genome assembly of Pristionchus species.</title>
        <authorList>
            <person name="Yoshida K."/>
            <person name="Sommer R.J."/>
        </authorList>
    </citation>
    <scope>NUCLEOTIDE SEQUENCE [LARGE SCALE GENOMIC DNA]</scope>
    <source>
        <strain evidence="3">RS5460</strain>
    </source>
</reference>
<comment type="caution">
    <text evidence="2">The sequence shown here is derived from an EMBL/GenBank/DDBJ whole genome shotgun (WGS) entry which is preliminary data.</text>
</comment>
<evidence type="ECO:0000313" key="2">
    <source>
        <dbReference type="EMBL" id="GMR58485.1"/>
    </source>
</evidence>
<sequence>TDSTSLEISHISLILNGDVFVDPPAVVKYKHKLGGIRERRTIWAGTKKECNKFMLEYNGGTNNASTSAGLVGSNESSGDGQIDPPSRYSRNGTNTSLRREAAKYYGEPWWKAIEALAYTCTHCQSQ</sequence>
<accession>A0AAN5IBW9</accession>
<feature type="non-terminal residue" evidence="2">
    <location>
        <position position="126"/>
    </location>
</feature>
<proteinExistence type="predicted"/>
<feature type="compositionally biased region" description="Polar residues" evidence="1">
    <location>
        <begin position="61"/>
        <end position="79"/>
    </location>
</feature>
<organism evidence="2 3">
    <name type="scientific">Pristionchus mayeri</name>
    <dbReference type="NCBI Taxonomy" id="1317129"/>
    <lineage>
        <taxon>Eukaryota</taxon>
        <taxon>Metazoa</taxon>
        <taxon>Ecdysozoa</taxon>
        <taxon>Nematoda</taxon>
        <taxon>Chromadorea</taxon>
        <taxon>Rhabditida</taxon>
        <taxon>Rhabditina</taxon>
        <taxon>Diplogasteromorpha</taxon>
        <taxon>Diplogasteroidea</taxon>
        <taxon>Neodiplogasteridae</taxon>
        <taxon>Pristionchus</taxon>
    </lineage>
</organism>
<keyword evidence="3" id="KW-1185">Reference proteome</keyword>
<feature type="non-terminal residue" evidence="2">
    <location>
        <position position="1"/>
    </location>
</feature>